<dbReference type="AlphaFoldDB" id="I3K3U0"/>
<dbReference type="InterPro" id="IPR051935">
    <property type="entry name" value="HSDL2"/>
</dbReference>
<dbReference type="SUPFAM" id="SSF51735">
    <property type="entry name" value="NAD(P)-binding Rossmann-fold domains"/>
    <property type="match status" value="1"/>
</dbReference>
<feature type="domain" description="SCP2" evidence="10">
    <location>
        <begin position="323"/>
        <end position="411"/>
    </location>
</feature>
<sequence>KLKNVGKLAGCTLFITGASRGIGKAIALKAARDGANIVIAAKTAEPHPKLPGTIYTAAQEVEAAGGKALPCVVDIRDERQIGDAVQKAVDAFGGIDILVNNASAISLTGTLETPMKKVDLMLGINLRGTYLTSKLVIPHLLKSRNPHILNLSPPLNLNPVWFKNHTAYTMAKYGMSMCVLGMAEEFRGQIAVNALWPRTAIQTAAMDMLGGDGVGKQCRKADIIADAAYAILSRPKDYTGHFVVDEDFLREQGVKDFDQYAVQPGHPLLPDFFLDETPESLVEKMEQHGATPAFKPPSSSSPTPTSGGPVESTFDVIRGVINEDVVKSTQGVYQFDLSGDHTGVWFLDLKTGSGSVGQGEPPAKADVVMKMDSSDFSKMFSGQLKPTMAFMSGKLKIKGDMTLAIKLEKLMNRMNKAKL</sequence>
<evidence type="ECO:0000256" key="4">
    <source>
        <dbReference type="ARBA" id="ARBA00022857"/>
    </source>
</evidence>
<dbReference type="Pfam" id="PF00106">
    <property type="entry name" value="adh_short"/>
    <property type="match status" value="1"/>
</dbReference>
<comment type="similarity">
    <text evidence="3">Belongs to the short-chain dehydrogenases/reductases (SDR) family.</text>
</comment>
<comment type="subcellular location">
    <subcellularLocation>
        <location evidence="1">Mitochondrion</location>
    </subcellularLocation>
    <subcellularLocation>
        <location evidence="2">Peroxisome</location>
    </subcellularLocation>
</comment>
<dbReference type="GO" id="GO:0005739">
    <property type="term" value="C:mitochondrion"/>
    <property type="evidence" value="ECO:0007669"/>
    <property type="project" value="UniProtKB-SubCell"/>
</dbReference>
<dbReference type="GO" id="GO:0005777">
    <property type="term" value="C:peroxisome"/>
    <property type="evidence" value="ECO:0007669"/>
    <property type="project" value="UniProtKB-SubCell"/>
</dbReference>
<proteinExistence type="inferred from homology"/>
<dbReference type="PANTHER" id="PTHR42808:SF3">
    <property type="entry name" value="HYDROXYSTEROID DEHYDROGENASE-LIKE PROTEIN 2"/>
    <property type="match status" value="1"/>
</dbReference>
<evidence type="ECO:0000256" key="5">
    <source>
        <dbReference type="ARBA" id="ARBA00023002"/>
    </source>
</evidence>
<dbReference type="STRING" id="8128.ENSONIP00000064215"/>
<dbReference type="eggNOG" id="KOG0725">
    <property type="taxonomic scope" value="Eukaryota"/>
</dbReference>
<dbReference type="PRINTS" id="PR00081">
    <property type="entry name" value="GDHRDH"/>
</dbReference>
<dbReference type="OMA" id="WWSSVAN"/>
<keyword evidence="4" id="KW-0521">NADP</keyword>
<dbReference type="Gene3D" id="3.40.50.720">
    <property type="entry name" value="NAD(P)-binding Rossmann-like Domain"/>
    <property type="match status" value="1"/>
</dbReference>
<dbReference type="InterPro" id="IPR002347">
    <property type="entry name" value="SDR_fam"/>
</dbReference>
<reference evidence="12" key="1">
    <citation type="submission" date="2012-01" db="EMBL/GenBank/DDBJ databases">
        <title>The Genome Sequence of Oreochromis niloticus (Nile Tilapia).</title>
        <authorList>
            <consortium name="Broad Institute Genome Assembly Team"/>
            <consortium name="Broad Institute Sequencing Platform"/>
            <person name="Di Palma F."/>
            <person name="Johnson J."/>
            <person name="Lander E.S."/>
            <person name="Lindblad-Toh K."/>
        </authorList>
    </citation>
    <scope>NUCLEOTIDE SEQUENCE [LARGE SCALE GENOMIC DNA]</scope>
</reference>
<evidence type="ECO:0000313" key="11">
    <source>
        <dbReference type="Ensembl" id="ENSONIP00000015785.1"/>
    </source>
</evidence>
<evidence type="ECO:0000256" key="6">
    <source>
        <dbReference type="ARBA" id="ARBA00023128"/>
    </source>
</evidence>
<dbReference type="HOGENOM" id="CLU_010194_25_0_1"/>
<keyword evidence="12" id="KW-1185">Reference proteome</keyword>
<dbReference type="CDD" id="cd09762">
    <property type="entry name" value="HSDL2_SDR_c"/>
    <property type="match status" value="1"/>
</dbReference>
<organism evidence="11 12">
    <name type="scientific">Oreochromis niloticus</name>
    <name type="common">Nile tilapia</name>
    <name type="synonym">Tilapia nilotica</name>
    <dbReference type="NCBI Taxonomy" id="8128"/>
    <lineage>
        <taxon>Eukaryota</taxon>
        <taxon>Metazoa</taxon>
        <taxon>Chordata</taxon>
        <taxon>Craniata</taxon>
        <taxon>Vertebrata</taxon>
        <taxon>Euteleostomi</taxon>
        <taxon>Actinopterygii</taxon>
        <taxon>Neopterygii</taxon>
        <taxon>Teleostei</taxon>
        <taxon>Neoteleostei</taxon>
        <taxon>Acanthomorphata</taxon>
        <taxon>Ovalentaria</taxon>
        <taxon>Cichlomorphae</taxon>
        <taxon>Cichliformes</taxon>
        <taxon>Cichlidae</taxon>
        <taxon>African cichlids</taxon>
        <taxon>Pseudocrenilabrinae</taxon>
        <taxon>Oreochromini</taxon>
        <taxon>Oreochromis</taxon>
    </lineage>
</organism>
<gene>
    <name evidence="11" type="primary">HSDL2</name>
    <name evidence="11" type="synonym">hsdl2</name>
</gene>
<dbReference type="eggNOG" id="KOG4170">
    <property type="taxonomic scope" value="Eukaryota"/>
</dbReference>
<reference evidence="11" key="2">
    <citation type="submission" date="2025-08" db="UniProtKB">
        <authorList>
            <consortium name="Ensembl"/>
        </authorList>
    </citation>
    <scope>IDENTIFICATION</scope>
</reference>
<dbReference type="Proteomes" id="UP000005207">
    <property type="component" value="Linkage group LG7"/>
</dbReference>
<dbReference type="Ensembl" id="ENSONIT00000015800.2">
    <property type="protein sequence ID" value="ENSONIP00000015785.1"/>
    <property type="gene ID" value="ENSONIG00000012539.2"/>
</dbReference>
<evidence type="ECO:0000256" key="8">
    <source>
        <dbReference type="ARBA" id="ARBA00040243"/>
    </source>
</evidence>
<evidence type="ECO:0000256" key="3">
    <source>
        <dbReference type="ARBA" id="ARBA00006484"/>
    </source>
</evidence>
<keyword evidence="7" id="KW-0576">Peroxisome</keyword>
<evidence type="ECO:0000256" key="7">
    <source>
        <dbReference type="ARBA" id="ARBA00023140"/>
    </source>
</evidence>
<evidence type="ECO:0000259" key="10">
    <source>
        <dbReference type="Pfam" id="PF02036"/>
    </source>
</evidence>
<protein>
    <recommendedName>
        <fullName evidence="8">Hydroxysteroid dehydrogenase-like protein 2</fullName>
    </recommendedName>
</protein>
<evidence type="ECO:0000256" key="1">
    <source>
        <dbReference type="ARBA" id="ARBA00004173"/>
    </source>
</evidence>
<dbReference type="InterPro" id="IPR003033">
    <property type="entry name" value="SCP2_sterol-bd_dom"/>
</dbReference>
<keyword evidence="6" id="KW-0496">Mitochondrion</keyword>
<accession>I3K3U0</accession>
<evidence type="ECO:0000256" key="2">
    <source>
        <dbReference type="ARBA" id="ARBA00004275"/>
    </source>
</evidence>
<dbReference type="InterPro" id="IPR036291">
    <property type="entry name" value="NAD(P)-bd_dom_sf"/>
</dbReference>
<dbReference type="GeneTree" id="ENSGT00940000156729"/>
<dbReference type="Pfam" id="PF02036">
    <property type="entry name" value="SCP2"/>
    <property type="match status" value="1"/>
</dbReference>
<dbReference type="Gene3D" id="3.30.1050.10">
    <property type="entry name" value="SCP2 sterol-binding domain"/>
    <property type="match status" value="1"/>
</dbReference>
<dbReference type="GO" id="GO:0016491">
    <property type="term" value="F:oxidoreductase activity"/>
    <property type="evidence" value="ECO:0007669"/>
    <property type="project" value="UniProtKB-KW"/>
</dbReference>
<name>I3K3U0_ORENI</name>
<keyword evidence="5" id="KW-0560">Oxidoreductase</keyword>
<dbReference type="InterPro" id="IPR036527">
    <property type="entry name" value="SCP2_sterol-bd_dom_sf"/>
</dbReference>
<dbReference type="FunFam" id="3.40.50.720:FF:000301">
    <property type="entry name" value="Hydroxysteroid dehydrogenase like 2"/>
    <property type="match status" value="1"/>
</dbReference>
<feature type="compositionally biased region" description="Low complexity" evidence="9">
    <location>
        <begin position="296"/>
        <end position="309"/>
    </location>
</feature>
<dbReference type="NCBIfam" id="NF006133">
    <property type="entry name" value="PRK08278.1"/>
    <property type="match status" value="1"/>
</dbReference>
<evidence type="ECO:0000256" key="9">
    <source>
        <dbReference type="SAM" id="MobiDB-lite"/>
    </source>
</evidence>
<dbReference type="PANTHER" id="PTHR42808">
    <property type="entry name" value="HYDROXYSTEROID DEHYDROGENASE-LIKE PROTEIN 2"/>
    <property type="match status" value="1"/>
</dbReference>
<evidence type="ECO:0000313" key="12">
    <source>
        <dbReference type="Proteomes" id="UP000005207"/>
    </source>
</evidence>
<feature type="region of interest" description="Disordered" evidence="9">
    <location>
        <begin position="285"/>
        <end position="312"/>
    </location>
</feature>
<dbReference type="SUPFAM" id="SSF55718">
    <property type="entry name" value="SCP-like"/>
    <property type="match status" value="1"/>
</dbReference>
<reference evidence="11" key="3">
    <citation type="submission" date="2025-09" db="UniProtKB">
        <authorList>
            <consortium name="Ensembl"/>
        </authorList>
    </citation>
    <scope>IDENTIFICATION</scope>
</reference>